<accession>A0A8J4DEZ0</accession>
<feature type="domain" description="BD-FAE-like" evidence="2">
    <location>
        <begin position="25"/>
        <end position="205"/>
    </location>
</feature>
<dbReference type="GO" id="GO:0016787">
    <property type="term" value="F:hydrolase activity"/>
    <property type="evidence" value="ECO:0007669"/>
    <property type="project" value="UniProtKB-KW"/>
</dbReference>
<proteinExistence type="predicted"/>
<dbReference type="AlphaFoldDB" id="A0A8J4DEZ0"/>
<dbReference type="InterPro" id="IPR050300">
    <property type="entry name" value="GDXG_lipolytic_enzyme"/>
</dbReference>
<evidence type="ECO:0000313" key="4">
    <source>
        <dbReference type="Proteomes" id="UP000605992"/>
    </source>
</evidence>
<dbReference type="Pfam" id="PF20434">
    <property type="entry name" value="BD-FAE"/>
    <property type="match status" value="1"/>
</dbReference>
<dbReference type="InterPro" id="IPR049492">
    <property type="entry name" value="BD-FAE-like_dom"/>
</dbReference>
<dbReference type="EMBL" id="BOOR01000076">
    <property type="protein sequence ID" value="GII59010.1"/>
    <property type="molecule type" value="Genomic_DNA"/>
</dbReference>
<dbReference type="PANTHER" id="PTHR48081">
    <property type="entry name" value="AB HYDROLASE SUPERFAMILY PROTEIN C4A8.06C"/>
    <property type="match status" value="1"/>
</dbReference>
<protein>
    <recommendedName>
        <fullName evidence="2">BD-FAE-like domain-containing protein</fullName>
    </recommendedName>
</protein>
<dbReference type="InterPro" id="IPR029058">
    <property type="entry name" value="AB_hydrolase_fold"/>
</dbReference>
<evidence type="ECO:0000259" key="2">
    <source>
        <dbReference type="Pfam" id="PF20434"/>
    </source>
</evidence>
<dbReference type="Gene3D" id="3.40.50.1820">
    <property type="entry name" value="alpha/beta hydrolase"/>
    <property type="match status" value="1"/>
</dbReference>
<comment type="caution">
    <text evidence="3">The sequence shown here is derived from an EMBL/GenBank/DDBJ whole genome shotgun (WGS) entry which is preliminary data.</text>
</comment>
<gene>
    <name evidence="3" type="ORF">Pth03_73990</name>
</gene>
<evidence type="ECO:0000256" key="1">
    <source>
        <dbReference type="ARBA" id="ARBA00022801"/>
    </source>
</evidence>
<dbReference type="PANTHER" id="PTHR48081:SF13">
    <property type="entry name" value="ALPHA_BETA HYDROLASE"/>
    <property type="match status" value="1"/>
</dbReference>
<dbReference type="SUPFAM" id="SSF53474">
    <property type="entry name" value="alpha/beta-Hydrolases"/>
    <property type="match status" value="1"/>
</dbReference>
<dbReference type="RefSeq" id="WP_203949095.1">
    <property type="nucleotide sequence ID" value="NZ_BOOR01000076.1"/>
</dbReference>
<organism evidence="3 4">
    <name type="scientific">Planotetraspora thailandica</name>
    <dbReference type="NCBI Taxonomy" id="487172"/>
    <lineage>
        <taxon>Bacteria</taxon>
        <taxon>Bacillati</taxon>
        <taxon>Actinomycetota</taxon>
        <taxon>Actinomycetes</taxon>
        <taxon>Streptosporangiales</taxon>
        <taxon>Streptosporangiaceae</taxon>
        <taxon>Planotetraspora</taxon>
    </lineage>
</organism>
<sequence length="251" mass="27045">MNVKRNAETIRYEYGSEPDQFGEFHPARSGDPRGTVVFIHGGVWRAGRGWDTPDRAIDRLVLAGWNVWKIQFRGVGGGGGWPNTGDDVLAAVSFLPEIQRDRDLPLRPIILVGHSSGGHLAVWALSATHDQVAGAVSVEGVLDLRRAEAEELGDGGVVAFLGGTSAELPDRYRTADPVQNIRPDMPVRLIHARDDTAVPLSQSEAYLEAAQLAGQDASLALVDGDHFTPIDPDSTAWLAVEGAIEDLSLDR</sequence>
<keyword evidence="1" id="KW-0378">Hydrolase</keyword>
<evidence type="ECO:0000313" key="3">
    <source>
        <dbReference type="EMBL" id="GII59010.1"/>
    </source>
</evidence>
<reference evidence="3" key="1">
    <citation type="submission" date="2021-01" db="EMBL/GenBank/DDBJ databases">
        <title>Whole genome shotgun sequence of Planotetraspora thailandica NBRC 104271.</title>
        <authorList>
            <person name="Komaki H."/>
            <person name="Tamura T."/>
        </authorList>
    </citation>
    <scope>NUCLEOTIDE SEQUENCE</scope>
    <source>
        <strain evidence="3">NBRC 104271</strain>
    </source>
</reference>
<name>A0A8J4DEZ0_9ACTN</name>
<dbReference type="Proteomes" id="UP000605992">
    <property type="component" value="Unassembled WGS sequence"/>
</dbReference>
<keyword evidence="4" id="KW-1185">Reference proteome</keyword>